<keyword evidence="3" id="KW-1185">Reference proteome</keyword>
<dbReference type="RefSeq" id="XP_011392469.1">
    <property type="nucleotide sequence ID" value="XM_011394167.1"/>
</dbReference>
<feature type="compositionally biased region" description="Polar residues" evidence="1">
    <location>
        <begin position="302"/>
        <end position="311"/>
    </location>
</feature>
<dbReference type="VEuPathDB" id="FungiDB:UMAG_06125"/>
<feature type="compositionally biased region" description="Low complexity" evidence="1">
    <location>
        <begin position="609"/>
        <end position="621"/>
    </location>
</feature>
<feature type="compositionally biased region" description="Low complexity" evidence="1">
    <location>
        <begin position="96"/>
        <end position="119"/>
    </location>
</feature>
<feature type="compositionally biased region" description="Polar residues" evidence="1">
    <location>
        <begin position="193"/>
        <end position="202"/>
    </location>
</feature>
<dbReference type="EMBL" id="CM003160">
    <property type="protein sequence ID" value="KIS66035.1"/>
    <property type="molecule type" value="Genomic_DNA"/>
</dbReference>
<feature type="region of interest" description="Disordered" evidence="1">
    <location>
        <begin position="1071"/>
        <end position="1130"/>
    </location>
</feature>
<evidence type="ECO:0000313" key="3">
    <source>
        <dbReference type="Proteomes" id="UP000000561"/>
    </source>
</evidence>
<feature type="compositionally biased region" description="Low complexity" evidence="1">
    <location>
        <begin position="286"/>
        <end position="301"/>
    </location>
</feature>
<feature type="region of interest" description="Disordered" evidence="1">
    <location>
        <begin position="690"/>
        <end position="723"/>
    </location>
</feature>
<evidence type="ECO:0000313" key="2">
    <source>
        <dbReference type="EMBL" id="KIS66035.1"/>
    </source>
</evidence>
<dbReference type="OrthoDB" id="3269398at2759"/>
<feature type="compositionally biased region" description="Polar residues" evidence="1">
    <location>
        <begin position="931"/>
        <end position="944"/>
    </location>
</feature>
<feature type="region of interest" description="Disordered" evidence="1">
    <location>
        <begin position="603"/>
        <end position="647"/>
    </location>
</feature>
<dbReference type="GeneID" id="23565819"/>
<feature type="compositionally biased region" description="Low complexity" evidence="1">
    <location>
        <begin position="203"/>
        <end position="226"/>
    </location>
</feature>
<feature type="region of interest" description="Disordered" evidence="1">
    <location>
        <begin position="495"/>
        <end position="519"/>
    </location>
</feature>
<reference evidence="2 3" key="1">
    <citation type="journal article" date="2006" name="Nature">
        <title>Insights from the genome of the biotrophic fungal plant pathogen Ustilago maydis.</title>
        <authorList>
            <person name="Kamper J."/>
            <person name="Kahmann R."/>
            <person name="Bolker M."/>
            <person name="Ma L.J."/>
            <person name="Brefort T."/>
            <person name="Saville B.J."/>
            <person name="Banuett F."/>
            <person name="Kronstad J.W."/>
            <person name="Gold S.E."/>
            <person name="Muller O."/>
            <person name="Perlin M.H."/>
            <person name="Wosten H.A."/>
            <person name="de Vries R."/>
            <person name="Ruiz-Herrera J."/>
            <person name="Reynaga-Pena C.G."/>
            <person name="Snetselaar K."/>
            <person name="McCann M."/>
            <person name="Perez-Martin J."/>
            <person name="Feldbrugge M."/>
            <person name="Basse C.W."/>
            <person name="Steinberg G."/>
            <person name="Ibeas J.I."/>
            <person name="Holloman W."/>
            <person name="Guzman P."/>
            <person name="Farman M."/>
            <person name="Stajich J.E."/>
            <person name="Sentandreu R."/>
            <person name="Gonzalez-Prieto J.M."/>
            <person name="Kennell J.C."/>
            <person name="Molina L."/>
            <person name="Schirawski J."/>
            <person name="Mendoza-Mendoza A."/>
            <person name="Greilinger D."/>
            <person name="Munch K."/>
            <person name="Rossel N."/>
            <person name="Scherer M."/>
            <person name="Vranes M."/>
            <person name="Ladendorf O."/>
            <person name="Vincon V."/>
            <person name="Fuchs U."/>
            <person name="Sandrock B."/>
            <person name="Meng S."/>
            <person name="Ho E.C."/>
            <person name="Cahill M.J."/>
            <person name="Boyce K.J."/>
            <person name="Klose J."/>
            <person name="Klosterman S.J."/>
            <person name="Deelstra H.J."/>
            <person name="Ortiz-Castellanos L."/>
            <person name="Li W."/>
            <person name="Sanchez-Alonso P."/>
            <person name="Schreier P.H."/>
            <person name="Hauser-Hahn I."/>
            <person name="Vaupel M."/>
            <person name="Koopmann E."/>
            <person name="Friedrich G."/>
            <person name="Voss H."/>
            <person name="Schluter T."/>
            <person name="Margolis J."/>
            <person name="Platt D."/>
            <person name="Swimmer C."/>
            <person name="Gnirke A."/>
            <person name="Chen F."/>
            <person name="Vysotskaia V."/>
            <person name="Mannhaupt G."/>
            <person name="Guldener U."/>
            <person name="Munsterkotter M."/>
            <person name="Haase D."/>
            <person name="Oesterheld M."/>
            <person name="Mewes H.W."/>
            <person name="Mauceli E.W."/>
            <person name="DeCaprio D."/>
            <person name="Wade C.M."/>
            <person name="Butler J."/>
            <person name="Young S."/>
            <person name="Jaffe D.B."/>
            <person name="Calvo S."/>
            <person name="Nusbaum C."/>
            <person name="Galagan J."/>
            <person name="Birren B.W."/>
        </authorList>
    </citation>
    <scope>NUCLEOTIDE SEQUENCE [LARGE SCALE GENOMIC DNA]</scope>
    <source>
        <strain evidence="3">DSM 14603 / FGSC 9021 / UM521</strain>
    </source>
</reference>
<protein>
    <submittedName>
        <fullName evidence="2">Uncharacterized protein</fullName>
    </submittedName>
</protein>
<feature type="compositionally biased region" description="Polar residues" evidence="1">
    <location>
        <begin position="850"/>
        <end position="860"/>
    </location>
</feature>
<organism evidence="2 3">
    <name type="scientific">Mycosarcoma maydis</name>
    <name type="common">Corn smut fungus</name>
    <name type="synonym">Ustilago maydis</name>
    <dbReference type="NCBI Taxonomy" id="5270"/>
    <lineage>
        <taxon>Eukaryota</taxon>
        <taxon>Fungi</taxon>
        <taxon>Dikarya</taxon>
        <taxon>Basidiomycota</taxon>
        <taxon>Ustilaginomycotina</taxon>
        <taxon>Ustilaginomycetes</taxon>
        <taxon>Ustilaginales</taxon>
        <taxon>Ustilaginaceae</taxon>
        <taxon>Mycosarcoma</taxon>
    </lineage>
</organism>
<dbReference type="KEGG" id="uma:UMAG_06125"/>
<feature type="compositionally biased region" description="Basic and acidic residues" evidence="1">
    <location>
        <begin position="504"/>
        <end position="519"/>
    </location>
</feature>
<feature type="region of interest" description="Disordered" evidence="1">
    <location>
        <begin position="850"/>
        <end position="879"/>
    </location>
</feature>
<sequence length="1286" mass="137430">MSRASIAESHAVDAGMSRAASRAGSISTLWSSAEVPFCLDPRAESSFDNLDLQPSRCQSIAGSISHNSARSSQISMDFTRPSIDIPDDYPRRPDTIRLTPPRAAPSVSASASNTSASPSRLPSFRIGTIDEEMAVNASSPISHFPYQPPTLVAQHKLLSSRFSEDTVDEEPRIPHSASQGTFGPRLSAPRKSSGASDAFNTDSSRSSSMLHSDPSTQPRSQASAQAASDLYRRAYRFFDKEYTVQQSVDSGPMIASSPENPNAFGQAGHLDRPSLNGSDLSHEDSLPSSSRSRTSTQASFSDSASAWSTEDASNRPHAWAPVVVTSEHSKSKADVTLKHAATTLTAGGLRGSSSKQHDGLSIPSLPSMPSFNSSLTVTAANHAKNVRRRPSTADVYSQASQLSSQANSNLPLPALQSSYSSTDAVRYQAHSYIPPPAISPTCNPVYPDIVADMDKKPTNTRLLRGRVASTPKLRLEANSLFPAQQALHLQHPVPPLPVKSALRTGDRRPSTSQTDGREPFFGRRFRSRTLGEADCDQASKAHVTFGNAVPQAAPLLASPLRPPILSSLSPAGATCLASQRHPSQASAISSELASPLYAMQPTPGSSICSASSPATTLSSLPVTPRTASAFPSSRPKSRGNSSASKPGGAGWASYLNSGLTLHLEGDHGRACQIDMTYLGYDPFGRPEQLVEGTEEARAITPKRPKSRGDKDLEAEQSGTLEFGPSDELPLDAYTFDLGRKWEASALLKHLTVGEETKADLLTRQAALSLNTLGNHEVAGYERKGRLAWKFAYSVEADVASADRRRLVPLRFSCSATLLNPERAKKSRFINLVKKQMVPTLASKAIVNVATPTDSPRSGSCTYEDRSSTATASPASQHVSNRPVIAASQLQPYPLQHFSSPVRRNTGDQIRCGAYNSPLRQLSRATMSSNSCTSADSSFCSQPTTPGRDAAGSENSARMLLQASPVSAQFGQTGASQRQLQTLASGTTAAGPLLQAELGQVQDNAGRRLQEKASLASLSASSMSSGSVHQAKPIMINGRKLIPISLPAGLARKSRIDPALLRANVVATGPGATVAERQRSTSMNSAGSVSDHSHQRRAPKQDANEGIRCLLSDQPRVGASSSRPPTASETIKREYLARTASEQSSPTTTAPTLRHQKSFAGAILTPLSFADEQSQARRRRSKTNEDGRLRPFTADAWGESQYPTREQQMRALSQQHRPPTGGEATLHSQTMTVPRGFRSAFVDGEGVKPLPAPPRPHNRPRTAQTITAAPEQSLYHAPMRAVQGVRS</sequence>
<feature type="region of interest" description="Disordered" evidence="1">
    <location>
        <begin position="64"/>
        <end position="123"/>
    </location>
</feature>
<feature type="region of interest" description="Disordered" evidence="1">
    <location>
        <begin position="250"/>
        <end position="315"/>
    </location>
</feature>
<dbReference type="Proteomes" id="UP000000561">
    <property type="component" value="Chromosome 21"/>
</dbReference>
<accession>A0A0D1DTY1</accession>
<name>A0A0D1DTY1_MYCMD</name>
<dbReference type="InParanoid" id="A0A0D1DTY1"/>
<feature type="region of interest" description="Disordered" evidence="1">
    <location>
        <begin position="1164"/>
        <end position="1190"/>
    </location>
</feature>
<gene>
    <name evidence="2" type="ORF">UMAG_06125</name>
</gene>
<feature type="region of interest" description="Disordered" evidence="1">
    <location>
        <begin position="162"/>
        <end position="226"/>
    </location>
</feature>
<feature type="compositionally biased region" description="Polar residues" evidence="1">
    <location>
        <begin position="64"/>
        <end position="76"/>
    </location>
</feature>
<dbReference type="OMA" id="LAWKFAY"/>
<feature type="compositionally biased region" description="Polar residues" evidence="1">
    <location>
        <begin position="1118"/>
        <end position="1128"/>
    </location>
</feature>
<feature type="region of interest" description="Disordered" evidence="1">
    <location>
        <begin position="931"/>
        <end position="953"/>
    </location>
</feature>
<evidence type="ECO:0000256" key="1">
    <source>
        <dbReference type="SAM" id="MobiDB-lite"/>
    </source>
</evidence>
<feature type="compositionally biased region" description="Polar residues" evidence="1">
    <location>
        <begin position="867"/>
        <end position="879"/>
    </location>
</feature>
<dbReference type="eggNOG" id="ENOG502SCQC">
    <property type="taxonomic scope" value="Eukaryota"/>
</dbReference>
<proteinExistence type="predicted"/>
<feature type="compositionally biased region" description="Polar residues" evidence="1">
    <location>
        <begin position="1079"/>
        <end position="1089"/>
    </location>
</feature>